<keyword evidence="3" id="KW-0862">Zinc</keyword>
<evidence type="ECO:0000256" key="2">
    <source>
        <dbReference type="ARBA" id="ARBA00022771"/>
    </source>
</evidence>
<accession>A0ABR1JLS5</accession>
<evidence type="ECO:0000256" key="3">
    <source>
        <dbReference type="ARBA" id="ARBA00022833"/>
    </source>
</evidence>
<evidence type="ECO:0000256" key="4">
    <source>
        <dbReference type="PROSITE-ProRule" id="PRU00134"/>
    </source>
</evidence>
<evidence type="ECO:0000313" key="6">
    <source>
        <dbReference type="EMBL" id="KAK7461500.1"/>
    </source>
</evidence>
<dbReference type="PROSITE" id="PS50865">
    <property type="entry name" value="ZF_MYND_2"/>
    <property type="match status" value="1"/>
</dbReference>
<evidence type="ECO:0000259" key="5">
    <source>
        <dbReference type="PROSITE" id="PS50865"/>
    </source>
</evidence>
<feature type="domain" description="MYND-type" evidence="5">
    <location>
        <begin position="424"/>
        <end position="463"/>
    </location>
</feature>
<organism evidence="6 7">
    <name type="scientific">Marasmiellus scandens</name>
    <dbReference type="NCBI Taxonomy" id="2682957"/>
    <lineage>
        <taxon>Eukaryota</taxon>
        <taxon>Fungi</taxon>
        <taxon>Dikarya</taxon>
        <taxon>Basidiomycota</taxon>
        <taxon>Agaricomycotina</taxon>
        <taxon>Agaricomycetes</taxon>
        <taxon>Agaricomycetidae</taxon>
        <taxon>Agaricales</taxon>
        <taxon>Marasmiineae</taxon>
        <taxon>Omphalotaceae</taxon>
        <taxon>Marasmiellus</taxon>
    </lineage>
</organism>
<gene>
    <name evidence="6" type="ORF">VKT23_008674</name>
</gene>
<dbReference type="Proteomes" id="UP001498398">
    <property type="component" value="Unassembled WGS sequence"/>
</dbReference>
<reference evidence="6 7" key="1">
    <citation type="submission" date="2024-01" db="EMBL/GenBank/DDBJ databases">
        <title>A draft genome for the cacao thread blight pathogen Marasmiellus scandens.</title>
        <authorList>
            <person name="Baruah I.K."/>
            <person name="Leung J."/>
            <person name="Bukari Y."/>
            <person name="Amoako-Attah I."/>
            <person name="Meinhardt L.W."/>
            <person name="Bailey B.A."/>
            <person name="Cohen S.P."/>
        </authorList>
    </citation>
    <scope>NUCLEOTIDE SEQUENCE [LARGE SCALE GENOMIC DNA]</scope>
    <source>
        <strain evidence="6 7">GH-19</strain>
    </source>
</reference>
<dbReference type="SUPFAM" id="SSF144232">
    <property type="entry name" value="HIT/MYND zinc finger-like"/>
    <property type="match status" value="1"/>
</dbReference>
<keyword evidence="7" id="KW-1185">Reference proteome</keyword>
<name>A0ABR1JLS5_9AGAR</name>
<dbReference type="Pfam" id="PF01753">
    <property type="entry name" value="zf-MYND"/>
    <property type="match status" value="1"/>
</dbReference>
<dbReference type="EMBL" id="JBANRG010000013">
    <property type="protein sequence ID" value="KAK7461500.1"/>
    <property type="molecule type" value="Genomic_DNA"/>
</dbReference>
<sequence length="603" mass="69647">MTLEALKKQARNGTLQALKRLGVLSKSRRDWFLDAFPVFVHHLCSHQVPSNPNLFEPPDNTFLVVEACLQGVADGVSVDKFRTSHISRSVRDQWPKIWSWISFLVQNYIESTTLTKEAEEFSILLQTTIMSVLAAFTIPEGIAELILNTRGCTSMFMRLYLLASATSSAKSELCKLAESTWVQLDMHPDWKECRYAVIEASPTCYASDLLSRLAEVVREPAIDGPLLRMELGIIRNLVTLYTPKFSLTLLSRGSLYWIMFTIRRLTDPNVKLLETPLKNRAVTESLKLCYSYLYCTFIQRGYVAVKEALERGLLSYILVSVPIILHDIKTACKSECCHMHKTLLDNSVDLLVTMGKFSTYRSVLKRFPKILSGIEDAEEEKALEKAPKRLIEKWRAMKQVVRHRIEFKTEYDKNRFDFMHNHNCEVCIRNAATKKYRCSQCLTTYFCSKKCQESNWEEHQAYCKRTYEERMKGEPMSYDAQDYYFVLRLIEFDVTQLRQVALQKEKQYRDEHSLHQASPEVLVHVLDYTRMPVVHELVTLAEANERAPCESWDELARTARKEMRLKERDRKEGSLFLAVCPTALGVVTRALFGGIKGSKFRHC</sequence>
<keyword evidence="1" id="KW-0479">Metal-binding</keyword>
<evidence type="ECO:0000256" key="1">
    <source>
        <dbReference type="ARBA" id="ARBA00022723"/>
    </source>
</evidence>
<dbReference type="InterPro" id="IPR002893">
    <property type="entry name" value="Znf_MYND"/>
</dbReference>
<protein>
    <recommendedName>
        <fullName evidence="5">MYND-type domain-containing protein</fullName>
    </recommendedName>
</protein>
<keyword evidence="2 4" id="KW-0863">Zinc-finger</keyword>
<comment type="caution">
    <text evidence="6">The sequence shown here is derived from an EMBL/GenBank/DDBJ whole genome shotgun (WGS) entry which is preliminary data.</text>
</comment>
<evidence type="ECO:0000313" key="7">
    <source>
        <dbReference type="Proteomes" id="UP001498398"/>
    </source>
</evidence>
<dbReference type="Gene3D" id="6.10.140.2220">
    <property type="match status" value="1"/>
</dbReference>
<proteinExistence type="predicted"/>